<sequence>LLPERLTGIRTDHAVTTDPDSADSVPRDEVTSELPIVPEPGE</sequence>
<evidence type="ECO:0000256" key="1">
    <source>
        <dbReference type="SAM" id="MobiDB-lite"/>
    </source>
</evidence>
<dbReference type="EMBL" id="QNSB01000008">
    <property type="protein sequence ID" value="RBP70549.1"/>
    <property type="molecule type" value="Genomic_DNA"/>
</dbReference>
<organism evidence="2 3">
    <name type="scientific">Brevibacterium celere</name>
    <dbReference type="NCBI Taxonomy" id="225845"/>
    <lineage>
        <taxon>Bacteria</taxon>
        <taxon>Bacillati</taxon>
        <taxon>Actinomycetota</taxon>
        <taxon>Actinomycetes</taxon>
        <taxon>Micrococcales</taxon>
        <taxon>Brevibacteriaceae</taxon>
        <taxon>Brevibacterium</taxon>
    </lineage>
</organism>
<feature type="region of interest" description="Disordered" evidence="1">
    <location>
        <begin position="1"/>
        <end position="42"/>
    </location>
</feature>
<keyword evidence="3" id="KW-1185">Reference proteome</keyword>
<comment type="caution">
    <text evidence="2">The sequence shown here is derived from an EMBL/GenBank/DDBJ whole genome shotgun (WGS) entry which is preliminary data.</text>
</comment>
<feature type="non-terminal residue" evidence="2">
    <location>
        <position position="1"/>
    </location>
</feature>
<reference evidence="2 3" key="1">
    <citation type="submission" date="2018-06" db="EMBL/GenBank/DDBJ databases">
        <title>Freshwater and sediment microbial communities from various areas in North America, analyzing microbe dynamics in response to fracking.</title>
        <authorList>
            <person name="Lamendella R."/>
        </authorList>
    </citation>
    <scope>NUCLEOTIDE SEQUENCE [LARGE SCALE GENOMIC DNA]</scope>
    <source>
        <strain evidence="2 3">3b_TX</strain>
    </source>
</reference>
<name>A0A366IG60_9MICO</name>
<proteinExistence type="predicted"/>
<protein>
    <submittedName>
        <fullName evidence="2">Uncharacterized protein</fullName>
    </submittedName>
</protein>
<evidence type="ECO:0000313" key="3">
    <source>
        <dbReference type="Proteomes" id="UP000253509"/>
    </source>
</evidence>
<gene>
    <name evidence="2" type="ORF">DFO65_1081</name>
</gene>
<dbReference type="AlphaFoldDB" id="A0A366IG60"/>
<evidence type="ECO:0000313" key="2">
    <source>
        <dbReference type="EMBL" id="RBP70549.1"/>
    </source>
</evidence>
<accession>A0A366IG60</accession>
<dbReference type="Proteomes" id="UP000253509">
    <property type="component" value="Unassembled WGS sequence"/>
</dbReference>